<reference evidence="3 4" key="1">
    <citation type="journal article" date="2016" name="Front. Microbiol.">
        <title>Genomic Resource of Rice Seed Associated Bacteria.</title>
        <authorList>
            <person name="Midha S."/>
            <person name="Bansal K."/>
            <person name="Sharma S."/>
            <person name="Kumar N."/>
            <person name="Patil P.P."/>
            <person name="Chaudhry V."/>
            <person name="Patil P.B."/>
        </authorList>
    </citation>
    <scope>NUCLEOTIDE SEQUENCE [LARGE SCALE GENOMIC DNA]</scope>
    <source>
        <strain evidence="3 4">NS365</strain>
    </source>
</reference>
<dbReference type="EMBL" id="LDQA01000017">
    <property type="protein sequence ID" value="KTR06551.1"/>
    <property type="molecule type" value="Genomic_DNA"/>
</dbReference>
<comment type="caution">
    <text evidence="3">The sequence shown here is derived from an EMBL/GenBank/DDBJ whole genome shotgun (WGS) entry which is preliminary data.</text>
</comment>
<protein>
    <recommendedName>
        <fullName evidence="2">Ubiquinol-cytochrome c chaperone domain-containing protein</fullName>
    </recommendedName>
</protein>
<gene>
    <name evidence="3" type="ORF">NS365_07255</name>
</gene>
<evidence type="ECO:0000313" key="4">
    <source>
        <dbReference type="Proteomes" id="UP000078529"/>
    </source>
</evidence>
<comment type="similarity">
    <text evidence="1">Belongs to the UPF0174 family.</text>
</comment>
<accession>A0A175RSX0</accession>
<proteinExistence type="inferred from homology"/>
<name>A0A175RSX0_9HYPH</name>
<dbReference type="AlphaFoldDB" id="A0A175RSX0"/>
<dbReference type="InterPro" id="IPR021150">
    <property type="entry name" value="Ubiq_cyt_c_chap"/>
</dbReference>
<evidence type="ECO:0000313" key="3">
    <source>
        <dbReference type="EMBL" id="KTR06551.1"/>
    </source>
</evidence>
<feature type="domain" description="Ubiquinol-cytochrome c chaperone" evidence="2">
    <location>
        <begin position="34"/>
        <end position="171"/>
    </location>
</feature>
<dbReference type="PATRIC" id="fig|401562.4.peg.1154"/>
<evidence type="ECO:0000259" key="2">
    <source>
        <dbReference type="Pfam" id="PF03981"/>
    </source>
</evidence>
<dbReference type="Proteomes" id="UP000078529">
    <property type="component" value="Unassembled WGS sequence"/>
</dbReference>
<keyword evidence="4" id="KW-1185">Reference proteome</keyword>
<dbReference type="RefSeq" id="WP_058599613.1">
    <property type="nucleotide sequence ID" value="NZ_LDQA01000017.1"/>
</dbReference>
<sequence>MLEAFRRRRRNRDIVEAIWDQVVARARQPARFEEGGLPDTVMGRYESLCIEVFLVLRRCGRDPSLAEFSQDLVDRFMTDLDHSLRELGIGYLAVPKRMRALAARFYARVAAMEGPLSVGDRAALADVLRAGAFTDAPGGRADAAEHLASHMMDDARWYDSLSADRLLAGRLETDSGTKA</sequence>
<organism evidence="3 4">
    <name type="scientific">Aureimonas ureilytica</name>
    <dbReference type="NCBI Taxonomy" id="401562"/>
    <lineage>
        <taxon>Bacteria</taxon>
        <taxon>Pseudomonadati</taxon>
        <taxon>Pseudomonadota</taxon>
        <taxon>Alphaproteobacteria</taxon>
        <taxon>Hyphomicrobiales</taxon>
        <taxon>Aurantimonadaceae</taxon>
        <taxon>Aureimonas</taxon>
    </lineage>
</organism>
<evidence type="ECO:0000256" key="1">
    <source>
        <dbReference type="ARBA" id="ARBA00006436"/>
    </source>
</evidence>
<dbReference type="Pfam" id="PF03981">
    <property type="entry name" value="Ubiq_cyt_C_chap"/>
    <property type="match status" value="1"/>
</dbReference>